<sequence length="161" mass="18107">MSSDVSPLDFERMRDILLSLLMKMEISDSNCPTGARVAIVSYNTKTDYLVHFSDYKGKTALLEAVRNILLEQSSGRRNLGATMRFMARHVFKRVRSGLLMRKVAVFFQTGWAYDTASINTATLELAAVDIIPTVITFTEQHNLPDSLPAVVHVEKVYKAIH</sequence>
<dbReference type="PROSITE" id="PS50234">
    <property type="entry name" value="VWFA"/>
    <property type="match status" value="1"/>
</dbReference>
<name>A0ABQ9TZQ8_SAGOE</name>
<gene>
    <name evidence="2" type="primary">COL6A4_2</name>
    <name evidence="2" type="ORF">P7K49_031554</name>
</gene>
<reference evidence="2 3" key="1">
    <citation type="submission" date="2023-05" db="EMBL/GenBank/DDBJ databases">
        <title>B98-5 Cell Line De Novo Hybrid Assembly: An Optical Mapping Approach.</title>
        <authorList>
            <person name="Kananen K."/>
            <person name="Auerbach J.A."/>
            <person name="Kautto E."/>
            <person name="Blachly J.S."/>
        </authorList>
    </citation>
    <scope>NUCLEOTIDE SEQUENCE [LARGE SCALE GENOMIC DNA]</scope>
    <source>
        <strain evidence="2">B95-8</strain>
        <tissue evidence="2">Cell line</tissue>
    </source>
</reference>
<dbReference type="InterPro" id="IPR050525">
    <property type="entry name" value="ECM_Assembly_Org"/>
</dbReference>
<dbReference type="Proteomes" id="UP001266305">
    <property type="component" value="Unassembled WGS sequence"/>
</dbReference>
<dbReference type="GO" id="GO:0005581">
    <property type="term" value="C:collagen trimer"/>
    <property type="evidence" value="ECO:0007669"/>
    <property type="project" value="UniProtKB-KW"/>
</dbReference>
<dbReference type="PANTHER" id="PTHR24020:SF20">
    <property type="entry name" value="PH DOMAIN-CONTAINING PROTEIN"/>
    <property type="match status" value="1"/>
</dbReference>
<evidence type="ECO:0000313" key="3">
    <source>
        <dbReference type="Proteomes" id="UP001266305"/>
    </source>
</evidence>
<accession>A0ABQ9TZQ8</accession>
<comment type="caution">
    <text evidence="2">The sequence shown here is derived from an EMBL/GenBank/DDBJ whole genome shotgun (WGS) entry which is preliminary data.</text>
</comment>
<dbReference type="InterPro" id="IPR036465">
    <property type="entry name" value="vWFA_dom_sf"/>
</dbReference>
<protein>
    <submittedName>
        <fullName evidence="2">Collagen alpha-4(VI) chain</fullName>
    </submittedName>
</protein>
<proteinExistence type="predicted"/>
<feature type="domain" description="VWFA" evidence="1">
    <location>
        <begin position="1"/>
        <end position="161"/>
    </location>
</feature>
<dbReference type="PANTHER" id="PTHR24020">
    <property type="entry name" value="COLLAGEN ALPHA"/>
    <property type="match status" value="1"/>
</dbReference>
<organism evidence="2 3">
    <name type="scientific">Saguinus oedipus</name>
    <name type="common">Cotton-top tamarin</name>
    <name type="synonym">Oedipomidas oedipus</name>
    <dbReference type="NCBI Taxonomy" id="9490"/>
    <lineage>
        <taxon>Eukaryota</taxon>
        <taxon>Metazoa</taxon>
        <taxon>Chordata</taxon>
        <taxon>Craniata</taxon>
        <taxon>Vertebrata</taxon>
        <taxon>Euteleostomi</taxon>
        <taxon>Mammalia</taxon>
        <taxon>Eutheria</taxon>
        <taxon>Euarchontoglires</taxon>
        <taxon>Primates</taxon>
        <taxon>Haplorrhini</taxon>
        <taxon>Platyrrhini</taxon>
        <taxon>Cebidae</taxon>
        <taxon>Callitrichinae</taxon>
        <taxon>Saguinus</taxon>
    </lineage>
</organism>
<dbReference type="InterPro" id="IPR002035">
    <property type="entry name" value="VWF_A"/>
</dbReference>
<evidence type="ECO:0000259" key="1">
    <source>
        <dbReference type="PROSITE" id="PS50234"/>
    </source>
</evidence>
<keyword evidence="2" id="KW-0176">Collagen</keyword>
<dbReference type="Gene3D" id="3.40.50.410">
    <property type="entry name" value="von Willebrand factor, type A domain"/>
    <property type="match status" value="1"/>
</dbReference>
<dbReference type="SUPFAM" id="SSF53300">
    <property type="entry name" value="vWA-like"/>
    <property type="match status" value="1"/>
</dbReference>
<dbReference type="EMBL" id="JASSZA010000017">
    <property type="protein sequence ID" value="KAK2090298.1"/>
    <property type="molecule type" value="Genomic_DNA"/>
</dbReference>
<keyword evidence="3" id="KW-1185">Reference proteome</keyword>
<evidence type="ECO:0000313" key="2">
    <source>
        <dbReference type="EMBL" id="KAK2090298.1"/>
    </source>
</evidence>
<dbReference type="Pfam" id="PF00092">
    <property type="entry name" value="VWA"/>
    <property type="match status" value="1"/>
</dbReference>